<dbReference type="AlphaFoldDB" id="A0A078S609"/>
<feature type="domain" description="Aminoacyl-transfer RNA synthetases class-II family profile" evidence="18">
    <location>
        <begin position="177"/>
        <end position="416"/>
    </location>
</feature>
<dbReference type="GO" id="GO:0005737">
    <property type="term" value="C:cytoplasm"/>
    <property type="evidence" value="ECO:0007669"/>
    <property type="project" value="UniProtKB-SubCell"/>
</dbReference>
<dbReference type="SUPFAM" id="SSF46589">
    <property type="entry name" value="tRNA-binding arm"/>
    <property type="match status" value="1"/>
</dbReference>
<evidence type="ECO:0000256" key="5">
    <source>
        <dbReference type="ARBA" id="ARBA00022490"/>
    </source>
</evidence>
<dbReference type="PRINTS" id="PR00981">
    <property type="entry name" value="TRNASYNTHSER"/>
</dbReference>
<dbReference type="GO" id="GO:0006434">
    <property type="term" value="P:seryl-tRNA aminoacylation"/>
    <property type="evidence" value="ECO:0007669"/>
    <property type="project" value="UniProtKB-UniRule"/>
</dbReference>
<reference evidence="19 20" key="1">
    <citation type="submission" date="2014-04" db="EMBL/GenBank/DDBJ databases">
        <authorList>
            <person name="Sears C."/>
            <person name="Carroll K."/>
            <person name="Sack B.R."/>
            <person name="Qadri F."/>
            <person name="Myers L.L."/>
            <person name="Chung G.-T."/>
            <person name="Escheverria P."/>
            <person name="Fraser C.M."/>
            <person name="Sadzewicz L."/>
            <person name="Shefchek K.A."/>
            <person name="Tallon L."/>
            <person name="Das S.P."/>
            <person name="Daugherty S."/>
            <person name="Mongodin E.F."/>
        </authorList>
    </citation>
    <scope>NUCLEOTIDE SEQUENCE [LARGE SCALE GENOMIC DNA]</scope>
    <source>
        <strain evidence="19 20">3978 T3 ii</strain>
    </source>
</reference>
<dbReference type="Proteomes" id="UP000028013">
    <property type="component" value="Unassembled WGS sequence"/>
</dbReference>
<feature type="binding site" evidence="15">
    <location>
        <position position="234"/>
    </location>
    <ligand>
        <name>L-serine</name>
        <dbReference type="ChEBI" id="CHEBI:33384"/>
    </ligand>
</feature>
<proteinExistence type="inferred from homology"/>
<protein>
    <recommendedName>
        <fullName evidence="11 14">Serine--tRNA ligase</fullName>
        <ecNumber evidence="4 14">6.1.1.11</ecNumber>
    </recommendedName>
</protein>
<dbReference type="GeneID" id="99751151"/>
<dbReference type="Pfam" id="PF02403">
    <property type="entry name" value="Seryl_tRNA_N"/>
    <property type="match status" value="1"/>
</dbReference>
<feature type="binding site" evidence="15">
    <location>
        <position position="385"/>
    </location>
    <ligand>
        <name>L-serine</name>
        <dbReference type="ChEBI" id="CHEBI:33384"/>
    </ligand>
</feature>
<dbReference type="PATRIC" id="fig|1339349.3.peg.1601"/>
<dbReference type="GO" id="GO:0004828">
    <property type="term" value="F:serine-tRNA ligase activity"/>
    <property type="evidence" value="ECO:0007669"/>
    <property type="project" value="UniProtKB-UniRule"/>
</dbReference>
<evidence type="ECO:0000256" key="1">
    <source>
        <dbReference type="ARBA" id="ARBA00004496"/>
    </source>
</evidence>
<dbReference type="Gene3D" id="1.10.287.40">
    <property type="entry name" value="Serine-tRNA synthetase, tRNA binding domain"/>
    <property type="match status" value="1"/>
</dbReference>
<keyword evidence="10" id="KW-0030">Aminoacyl-tRNA synthetase</keyword>
<dbReference type="Pfam" id="PF00587">
    <property type="entry name" value="tRNA-synt_2b"/>
    <property type="match status" value="1"/>
</dbReference>
<feature type="binding site" evidence="15">
    <location>
        <position position="288"/>
    </location>
    <ligand>
        <name>L-serine</name>
        <dbReference type="ChEBI" id="CHEBI:33384"/>
    </ligand>
</feature>
<evidence type="ECO:0000256" key="11">
    <source>
        <dbReference type="ARBA" id="ARBA00039158"/>
    </source>
</evidence>
<keyword evidence="6 19" id="KW-0436">Ligase</keyword>
<evidence type="ECO:0000256" key="14">
    <source>
        <dbReference type="NCBIfam" id="TIGR00414"/>
    </source>
</evidence>
<dbReference type="Gene3D" id="3.30.930.10">
    <property type="entry name" value="Bira Bifunctional Protein, Domain 2"/>
    <property type="match status" value="1"/>
</dbReference>
<dbReference type="PIRSF" id="PIRSF001529">
    <property type="entry name" value="Ser-tRNA-synth_IIa"/>
    <property type="match status" value="1"/>
</dbReference>
<comment type="catalytic activity">
    <reaction evidence="12">
        <text>tRNA(Sec) + L-serine + ATP = L-seryl-tRNA(Sec) + AMP + diphosphate + H(+)</text>
        <dbReference type="Rhea" id="RHEA:42580"/>
        <dbReference type="Rhea" id="RHEA-COMP:9742"/>
        <dbReference type="Rhea" id="RHEA-COMP:10128"/>
        <dbReference type="ChEBI" id="CHEBI:15378"/>
        <dbReference type="ChEBI" id="CHEBI:30616"/>
        <dbReference type="ChEBI" id="CHEBI:33019"/>
        <dbReference type="ChEBI" id="CHEBI:33384"/>
        <dbReference type="ChEBI" id="CHEBI:78442"/>
        <dbReference type="ChEBI" id="CHEBI:78533"/>
        <dbReference type="ChEBI" id="CHEBI:456215"/>
        <dbReference type="EC" id="6.1.1.11"/>
    </reaction>
</comment>
<evidence type="ECO:0000256" key="6">
    <source>
        <dbReference type="ARBA" id="ARBA00022598"/>
    </source>
</evidence>
<evidence type="ECO:0000256" key="9">
    <source>
        <dbReference type="ARBA" id="ARBA00022917"/>
    </source>
</evidence>
<dbReference type="PROSITE" id="PS50862">
    <property type="entry name" value="AA_TRNA_LIGASE_II"/>
    <property type="match status" value="1"/>
</dbReference>
<feature type="binding site" evidence="15">
    <location>
        <position position="265"/>
    </location>
    <ligand>
        <name>L-serine</name>
        <dbReference type="ChEBI" id="CHEBI:33384"/>
    </ligand>
</feature>
<comment type="catalytic activity">
    <reaction evidence="13">
        <text>tRNA(Ser) + L-serine + ATP = L-seryl-tRNA(Ser) + AMP + diphosphate + H(+)</text>
        <dbReference type="Rhea" id="RHEA:12292"/>
        <dbReference type="Rhea" id="RHEA-COMP:9669"/>
        <dbReference type="Rhea" id="RHEA-COMP:9703"/>
        <dbReference type="ChEBI" id="CHEBI:15378"/>
        <dbReference type="ChEBI" id="CHEBI:30616"/>
        <dbReference type="ChEBI" id="CHEBI:33019"/>
        <dbReference type="ChEBI" id="CHEBI:33384"/>
        <dbReference type="ChEBI" id="CHEBI:78442"/>
        <dbReference type="ChEBI" id="CHEBI:78533"/>
        <dbReference type="ChEBI" id="CHEBI:456215"/>
        <dbReference type="EC" id="6.1.1.11"/>
    </reaction>
</comment>
<keyword evidence="7" id="KW-0547">Nucleotide-binding</keyword>
<dbReference type="NCBIfam" id="TIGR00414">
    <property type="entry name" value="serS"/>
    <property type="match status" value="1"/>
</dbReference>
<dbReference type="InterPro" id="IPR033729">
    <property type="entry name" value="SerRS_core"/>
</dbReference>
<evidence type="ECO:0000313" key="19">
    <source>
        <dbReference type="EMBL" id="KDS51687.1"/>
    </source>
</evidence>
<evidence type="ECO:0000256" key="16">
    <source>
        <dbReference type="PIRSR" id="PIRSR001529-2"/>
    </source>
</evidence>
<comment type="caution">
    <text evidence="19">The sequence shown here is derived from an EMBL/GenBank/DDBJ whole genome shotgun (WGS) entry which is preliminary data.</text>
</comment>
<comment type="subcellular location">
    <subcellularLocation>
        <location evidence="1">Cytoplasm</location>
    </subcellularLocation>
</comment>
<keyword evidence="9" id="KW-0648">Protein biosynthesis</keyword>
<dbReference type="EMBL" id="JNHN01000167">
    <property type="protein sequence ID" value="KDS51687.1"/>
    <property type="molecule type" value="Genomic_DNA"/>
</dbReference>
<keyword evidence="5" id="KW-0963">Cytoplasm</keyword>
<dbReference type="InterPro" id="IPR042103">
    <property type="entry name" value="SerRS_1_N_sf"/>
</dbReference>
<evidence type="ECO:0000256" key="7">
    <source>
        <dbReference type="ARBA" id="ARBA00022741"/>
    </source>
</evidence>
<dbReference type="InterPro" id="IPR010978">
    <property type="entry name" value="tRNA-bd_arm"/>
</dbReference>
<dbReference type="CDD" id="cd00770">
    <property type="entry name" value="SerRS_core"/>
    <property type="match status" value="1"/>
</dbReference>
<dbReference type="InterPro" id="IPR006195">
    <property type="entry name" value="aa-tRNA-synth_II"/>
</dbReference>
<keyword evidence="17" id="KW-0175">Coiled coil</keyword>
<comment type="pathway">
    <text evidence="2">Aminoacyl-tRNA biosynthesis; selenocysteinyl-tRNA(Sec) biosynthesis; L-seryl-tRNA(Sec) from L-serine and tRNA(Sec): step 1/1.</text>
</comment>
<evidence type="ECO:0000256" key="13">
    <source>
        <dbReference type="ARBA" id="ARBA00048823"/>
    </source>
</evidence>
<evidence type="ECO:0000256" key="17">
    <source>
        <dbReference type="SAM" id="Coils"/>
    </source>
</evidence>
<evidence type="ECO:0000256" key="2">
    <source>
        <dbReference type="ARBA" id="ARBA00005045"/>
    </source>
</evidence>
<dbReference type="InterPro" id="IPR015866">
    <property type="entry name" value="Ser-tRNA-synth_1_N"/>
</dbReference>
<name>A0A078S609_BACUN</name>
<dbReference type="SUPFAM" id="SSF55681">
    <property type="entry name" value="Class II aaRS and biotin synthetases"/>
    <property type="match status" value="1"/>
</dbReference>
<gene>
    <name evidence="19" type="primary">serS</name>
    <name evidence="19" type="ORF">M094_0343</name>
</gene>
<evidence type="ECO:0000256" key="4">
    <source>
        <dbReference type="ARBA" id="ARBA00012840"/>
    </source>
</evidence>
<dbReference type="GO" id="GO:0005524">
    <property type="term" value="F:ATP binding"/>
    <property type="evidence" value="ECO:0007669"/>
    <property type="project" value="UniProtKB-KW"/>
</dbReference>
<dbReference type="InterPro" id="IPR002314">
    <property type="entry name" value="aa-tRNA-synt_IIb"/>
</dbReference>
<feature type="binding site" evidence="16">
    <location>
        <begin position="265"/>
        <end position="267"/>
    </location>
    <ligand>
        <name>ATP</name>
        <dbReference type="ChEBI" id="CHEBI:30616"/>
    </ligand>
</feature>
<dbReference type="PANTHER" id="PTHR43697">
    <property type="entry name" value="SERYL-TRNA SYNTHETASE"/>
    <property type="match status" value="1"/>
</dbReference>
<dbReference type="EC" id="6.1.1.11" evidence="4 14"/>
<dbReference type="InterPro" id="IPR045864">
    <property type="entry name" value="aa-tRNA-synth_II/BPL/LPL"/>
</dbReference>
<comment type="similarity">
    <text evidence="3">Belongs to the class-II aminoacyl-tRNA synthetase family. Type-1 seryl-tRNA synthetase subfamily.</text>
</comment>
<sequence length="424" mass="47647">MLTIKQITENTDAVLRGLEKKHFKNAKETIAQVLDFNDKRKANQTILDKNLAEANSLSKSIGQLMKEGKKEEAEAAKSRVAELKEVNKDLQANMDQAANDLQTLLYTIPNVPYDSVPEGVGADDNVVEKIGGMETELPKDALPHWELAKKYDLIDFDLGVKITGAGFPVYKGKGAQLQRALINFFLDEARKSGYTEIMPPTVVNAASGYGTGQLPDKEGQMYHCEVDDLYLIPTAEVPVTNIYRDVILDEKQLPIKNCAYTQCFRREAGSYGKDVRGLNRLHEFSKVELVRIDKPEHSKQSHQEMLDHVEGLLQKLELPYRILRLCGGDMSFTAALCFDFEVYSEAQKRWLEVSSVSNFDTYQANRLKCRYRTAEKKTELCHTLNGSALALPRIVAALLENNQTPEGIRIPKALVPYTGFEIID</sequence>
<evidence type="ECO:0000259" key="18">
    <source>
        <dbReference type="PROSITE" id="PS50862"/>
    </source>
</evidence>
<feature type="coiled-coil region" evidence="17">
    <location>
        <begin position="66"/>
        <end position="107"/>
    </location>
</feature>
<accession>A0A078S609</accession>
<dbReference type="PANTHER" id="PTHR43697:SF1">
    <property type="entry name" value="SERINE--TRNA LIGASE"/>
    <property type="match status" value="1"/>
</dbReference>
<dbReference type="InterPro" id="IPR002317">
    <property type="entry name" value="Ser-tRNA-ligase_type_1"/>
</dbReference>
<organism evidence="19 20">
    <name type="scientific">Bacteroides uniformis str. 3978 T3 ii</name>
    <dbReference type="NCBI Taxonomy" id="1339349"/>
    <lineage>
        <taxon>Bacteria</taxon>
        <taxon>Pseudomonadati</taxon>
        <taxon>Bacteroidota</taxon>
        <taxon>Bacteroidia</taxon>
        <taxon>Bacteroidales</taxon>
        <taxon>Bacteroidaceae</taxon>
        <taxon>Bacteroides</taxon>
    </lineage>
</organism>
<dbReference type="RefSeq" id="WP_005828896.1">
    <property type="nucleotide sequence ID" value="NZ_JNHN01000167.1"/>
</dbReference>
<evidence type="ECO:0000256" key="3">
    <source>
        <dbReference type="ARBA" id="ARBA00010728"/>
    </source>
</evidence>
<evidence type="ECO:0000313" key="20">
    <source>
        <dbReference type="Proteomes" id="UP000028013"/>
    </source>
</evidence>
<evidence type="ECO:0000256" key="10">
    <source>
        <dbReference type="ARBA" id="ARBA00023146"/>
    </source>
</evidence>
<evidence type="ECO:0000256" key="8">
    <source>
        <dbReference type="ARBA" id="ARBA00022840"/>
    </source>
</evidence>
<keyword evidence="8 16" id="KW-0067">ATP-binding</keyword>
<evidence type="ECO:0000256" key="12">
    <source>
        <dbReference type="ARBA" id="ARBA00047929"/>
    </source>
</evidence>
<evidence type="ECO:0000256" key="15">
    <source>
        <dbReference type="PIRSR" id="PIRSR001529-1"/>
    </source>
</evidence>
<feature type="binding site" evidence="16">
    <location>
        <begin position="352"/>
        <end position="355"/>
    </location>
    <ligand>
        <name>ATP</name>
        <dbReference type="ChEBI" id="CHEBI:30616"/>
    </ligand>
</feature>